<evidence type="ECO:0000259" key="5">
    <source>
        <dbReference type="PROSITE" id="PS50002"/>
    </source>
</evidence>
<dbReference type="InterPro" id="IPR036028">
    <property type="entry name" value="SH3-like_dom_sf"/>
</dbReference>
<organism evidence="7">
    <name type="scientific">Culicoides sonorensis</name>
    <name type="common">Biting midge</name>
    <dbReference type="NCBI Taxonomy" id="179676"/>
    <lineage>
        <taxon>Eukaryota</taxon>
        <taxon>Metazoa</taxon>
        <taxon>Ecdysozoa</taxon>
        <taxon>Arthropoda</taxon>
        <taxon>Hexapoda</taxon>
        <taxon>Insecta</taxon>
        <taxon>Pterygota</taxon>
        <taxon>Neoptera</taxon>
        <taxon>Endopterygota</taxon>
        <taxon>Diptera</taxon>
        <taxon>Nematocera</taxon>
        <taxon>Chironomoidea</taxon>
        <taxon>Ceratopogonidae</taxon>
        <taxon>Ceratopogoninae</taxon>
        <taxon>Culicoides</taxon>
        <taxon>Monoculicoides</taxon>
    </lineage>
</organism>
<dbReference type="Pfam" id="PF00880">
    <property type="entry name" value="Nebulin"/>
    <property type="match status" value="2"/>
</dbReference>
<dbReference type="EMBL" id="UFQT01002541">
    <property type="protein sequence ID" value="SSX33651.1"/>
    <property type="molecule type" value="Genomic_DNA"/>
</dbReference>
<reference evidence="7" key="2">
    <citation type="submission" date="2018-07" db="EMBL/GenBank/DDBJ databases">
        <authorList>
            <person name="Quirk P.G."/>
            <person name="Krulwich T.A."/>
        </authorList>
    </citation>
    <scope>NUCLEOTIDE SEQUENCE</scope>
</reference>
<dbReference type="EMBL" id="UFQS01002541">
    <property type="protein sequence ID" value="SSX14236.1"/>
    <property type="molecule type" value="Genomic_DNA"/>
</dbReference>
<evidence type="ECO:0000313" key="7">
    <source>
        <dbReference type="EMBL" id="SSX33651.1"/>
    </source>
</evidence>
<feature type="domain" description="SH3" evidence="5">
    <location>
        <begin position="382"/>
        <end position="443"/>
    </location>
</feature>
<feature type="region of interest" description="Disordered" evidence="4">
    <location>
        <begin position="318"/>
        <end position="359"/>
    </location>
</feature>
<feature type="compositionally biased region" description="Low complexity" evidence="4">
    <location>
        <begin position="148"/>
        <end position="174"/>
    </location>
</feature>
<dbReference type="InterPro" id="IPR000900">
    <property type="entry name" value="Nebulin_repeat"/>
</dbReference>
<dbReference type="PROSITE" id="PS51216">
    <property type="entry name" value="NEBULIN"/>
    <property type="match status" value="2"/>
</dbReference>
<protein>
    <submittedName>
        <fullName evidence="7">CSON006756 protein</fullName>
    </submittedName>
</protein>
<dbReference type="PRINTS" id="PR00452">
    <property type="entry name" value="SH3DOMAIN"/>
</dbReference>
<gene>
    <name evidence="7" type="primary">CSON006756</name>
</gene>
<dbReference type="PANTHER" id="PTHR46218:SF4">
    <property type="entry name" value="LIM AND SH3 DOMAIN PROTEIN LASP"/>
    <property type="match status" value="1"/>
</dbReference>
<dbReference type="OMA" id="TKHNQAN"/>
<dbReference type="AlphaFoldDB" id="A0A336MVV1"/>
<feature type="compositionally biased region" description="Low complexity" evidence="4">
    <location>
        <begin position="238"/>
        <end position="250"/>
    </location>
</feature>
<evidence type="ECO:0000256" key="2">
    <source>
        <dbReference type="ARBA" id="ARBA00022737"/>
    </source>
</evidence>
<proteinExistence type="predicted"/>
<name>A0A336MVV1_CULSO</name>
<dbReference type="SUPFAM" id="SSF50044">
    <property type="entry name" value="SH3-domain"/>
    <property type="match status" value="1"/>
</dbReference>
<evidence type="ECO:0000256" key="3">
    <source>
        <dbReference type="PROSITE-ProRule" id="PRU00192"/>
    </source>
</evidence>
<feature type="compositionally biased region" description="Low complexity" evidence="4">
    <location>
        <begin position="258"/>
        <end position="279"/>
    </location>
</feature>
<accession>A0A336MVV1</accession>
<evidence type="ECO:0000256" key="4">
    <source>
        <dbReference type="SAM" id="MobiDB-lite"/>
    </source>
</evidence>
<dbReference type="SMART" id="SM00326">
    <property type="entry name" value="SH3"/>
    <property type="match status" value="1"/>
</dbReference>
<dbReference type="GO" id="GO:0005737">
    <property type="term" value="C:cytoplasm"/>
    <property type="evidence" value="ECO:0007669"/>
    <property type="project" value="UniProtKB-ARBA"/>
</dbReference>
<feature type="region of interest" description="Disordered" evidence="4">
    <location>
        <begin position="193"/>
        <end position="300"/>
    </location>
</feature>
<dbReference type="GO" id="GO:0051015">
    <property type="term" value="F:actin filament binding"/>
    <property type="evidence" value="ECO:0007669"/>
    <property type="project" value="TreeGrafter"/>
</dbReference>
<keyword evidence="1 3" id="KW-0728">SH3 domain</keyword>
<dbReference type="SMART" id="SM00227">
    <property type="entry name" value="NEBU"/>
    <property type="match status" value="2"/>
</dbReference>
<dbReference type="VEuPathDB" id="VectorBase:CSON006756"/>
<dbReference type="PANTHER" id="PTHR46218">
    <property type="entry name" value="LASP"/>
    <property type="match status" value="1"/>
</dbReference>
<dbReference type="PROSITE" id="PS50002">
    <property type="entry name" value="SH3"/>
    <property type="match status" value="1"/>
</dbReference>
<feature type="compositionally biased region" description="Low complexity" evidence="4">
    <location>
        <begin position="218"/>
        <end position="228"/>
    </location>
</feature>
<dbReference type="Gene3D" id="2.30.30.40">
    <property type="entry name" value="SH3 Domains"/>
    <property type="match status" value="1"/>
</dbReference>
<evidence type="ECO:0000256" key="1">
    <source>
        <dbReference type="ARBA" id="ARBA00022443"/>
    </source>
</evidence>
<dbReference type="InterPro" id="IPR001452">
    <property type="entry name" value="SH3_domain"/>
</dbReference>
<sequence length="443" mass="50517">MTLNMKTYKGFNKNPYCEAHVPKAKATTIAETPEFKRIAENTKIQSNVKYHADFEKQKGKVTQVADDPETLRLRQNTKNISNVAYHGDLQKKAAMEKQREFGEVVDNKVDDHNESEYFSETLAAESLPHYQPAASTVAPTNVTNTTSQQQQQNYQQHQPIQQQQQQQQPRQPSPGGMYQAQNIQQRYYDQYENYARPNPNNSQQNYTNNNHHVTSNHGNNGYYNNGQGPVTNVPPTAHHQPISQQQHQQQAYHNSTGYAQQQQQQQQNYHNSAQNYAQQPGYYGGNNSYPTPTGNGYGSAKITDYDPIHVNDATRNAHHGMQRTSHQTNERSGVQHNMNQNRTRTNEVDPTNGYYGGVPDQQAYYQQQQQQQQPPKQHKPMSKVRVYRALYAYEAQDDDEVSFKEGDLIFEMSPIEGGWLTGRVESTGKSGMLPANYVEQAVI</sequence>
<keyword evidence="2" id="KW-0677">Repeat</keyword>
<dbReference type="PRINTS" id="PR00499">
    <property type="entry name" value="P67PHOX"/>
</dbReference>
<feature type="region of interest" description="Disordered" evidence="4">
    <location>
        <begin position="142"/>
        <end position="177"/>
    </location>
</feature>
<feature type="compositionally biased region" description="Low complexity" evidence="4">
    <location>
        <begin position="197"/>
        <end position="210"/>
    </location>
</feature>
<feature type="compositionally biased region" description="Polar residues" evidence="4">
    <location>
        <begin position="322"/>
        <end position="343"/>
    </location>
</feature>
<dbReference type="InterPro" id="IPR051759">
    <property type="entry name" value="LIM-SH3_domain_protein"/>
</dbReference>
<evidence type="ECO:0000313" key="6">
    <source>
        <dbReference type="EMBL" id="SSX14236.1"/>
    </source>
</evidence>
<dbReference type="Pfam" id="PF14604">
    <property type="entry name" value="SH3_9"/>
    <property type="match status" value="1"/>
</dbReference>
<dbReference type="GO" id="GO:0005925">
    <property type="term" value="C:focal adhesion"/>
    <property type="evidence" value="ECO:0007669"/>
    <property type="project" value="TreeGrafter"/>
</dbReference>
<feature type="compositionally biased region" description="Polar residues" evidence="4">
    <location>
        <begin position="285"/>
        <end position="294"/>
    </location>
</feature>
<reference evidence="6" key="1">
    <citation type="submission" date="2018-04" db="EMBL/GenBank/DDBJ databases">
        <authorList>
            <person name="Go L.Y."/>
            <person name="Mitchell J.A."/>
        </authorList>
    </citation>
    <scope>NUCLEOTIDE SEQUENCE</scope>
    <source>
        <tissue evidence="6">Whole organism</tissue>
    </source>
</reference>